<sequence>MSAIADMGILYSIANGFSLGLFDKVRKMLVSDNAEVEILSFSDFEQESPQRTRLCPVMRMGAVQRSRTKAFSAMNTGIDLPESGRSSPVDCSSIADVQRYHPRRSSSSVQGITLPELSRTVSDISNQSSRADTSESIAAFRIVFDDHIMPGTVAR</sequence>
<organism evidence="1 2">
    <name type="scientific">Pichia angusta</name>
    <name type="common">Yeast</name>
    <name type="synonym">Hansenula polymorpha</name>
    <dbReference type="NCBI Taxonomy" id="870730"/>
    <lineage>
        <taxon>Eukaryota</taxon>
        <taxon>Fungi</taxon>
        <taxon>Dikarya</taxon>
        <taxon>Ascomycota</taxon>
        <taxon>Saccharomycotina</taxon>
        <taxon>Pichiomycetes</taxon>
        <taxon>Pichiales</taxon>
        <taxon>Pichiaceae</taxon>
        <taxon>Ogataea</taxon>
    </lineage>
</organism>
<protein>
    <submittedName>
        <fullName evidence="1">Uncharacterized protein</fullName>
    </submittedName>
</protein>
<name>A0AAN6DG09_PICAN</name>
<gene>
    <name evidence="1" type="ORF">KL928_003135</name>
</gene>
<dbReference type="AlphaFoldDB" id="A0AAN6DG09"/>
<proteinExistence type="predicted"/>
<dbReference type="RefSeq" id="XP_043059388.1">
    <property type="nucleotide sequence ID" value="XM_043203689.1"/>
</dbReference>
<evidence type="ECO:0000313" key="1">
    <source>
        <dbReference type="EMBL" id="KAG7818134.1"/>
    </source>
</evidence>
<comment type="caution">
    <text evidence="1">The sequence shown here is derived from an EMBL/GenBank/DDBJ whole genome shotgun (WGS) entry which is preliminary data.</text>
</comment>
<accession>A0AAN6DG09</accession>
<dbReference type="GeneID" id="66127186"/>
<dbReference type="Proteomes" id="UP001196530">
    <property type="component" value="Unassembled WGS sequence"/>
</dbReference>
<evidence type="ECO:0000313" key="2">
    <source>
        <dbReference type="Proteomes" id="UP001196530"/>
    </source>
</evidence>
<dbReference type="EMBL" id="JAHLUX010000006">
    <property type="protein sequence ID" value="KAG7818134.1"/>
    <property type="molecule type" value="Genomic_DNA"/>
</dbReference>
<reference evidence="1" key="1">
    <citation type="journal article" date="2021" name="G3 (Bethesda)">
        <title>Genomic diversity, chromosomal rearrangements, and interspecies hybridization in the ogataea polymorpha species complex.</title>
        <authorList>
            <person name="Hanson S.J."/>
            <person name="Cinneide E.O."/>
            <person name="Salzberg L.I."/>
            <person name="Wolfe K.H."/>
            <person name="McGowan J."/>
            <person name="Fitzpatrick D.A."/>
            <person name="Matlin K."/>
        </authorList>
    </citation>
    <scope>NUCLEOTIDE SEQUENCE</scope>
    <source>
        <strain evidence="1">61-244</strain>
    </source>
</reference>